<dbReference type="Pfam" id="PF00072">
    <property type="entry name" value="Response_reg"/>
    <property type="match status" value="1"/>
</dbReference>
<keyword evidence="4" id="KW-0805">Transcription regulation</keyword>
<evidence type="ECO:0000256" key="2">
    <source>
        <dbReference type="ARBA" id="ARBA00022553"/>
    </source>
</evidence>
<dbReference type="GO" id="GO:0005737">
    <property type="term" value="C:cytoplasm"/>
    <property type="evidence" value="ECO:0007669"/>
    <property type="project" value="UniProtKB-SubCell"/>
</dbReference>
<keyword evidence="6" id="KW-0804">Transcription</keyword>
<dbReference type="GO" id="GO:0000160">
    <property type="term" value="P:phosphorelay signal transduction system"/>
    <property type="evidence" value="ECO:0007669"/>
    <property type="project" value="UniProtKB-KW"/>
</dbReference>
<dbReference type="Pfam" id="PF00196">
    <property type="entry name" value="GerE"/>
    <property type="match status" value="1"/>
</dbReference>
<evidence type="ECO:0000313" key="8">
    <source>
        <dbReference type="Proteomes" id="UP000310334"/>
    </source>
</evidence>
<dbReference type="PRINTS" id="PR00038">
    <property type="entry name" value="HTHLUXR"/>
</dbReference>
<name>A0A4S4C0C7_9BACI</name>
<proteinExistence type="predicted"/>
<evidence type="ECO:0000256" key="3">
    <source>
        <dbReference type="ARBA" id="ARBA00023012"/>
    </source>
</evidence>
<organism evidence="7 8">
    <name type="scientific">Metabacillus sediminilitoris</name>
    <dbReference type="NCBI Taxonomy" id="2567941"/>
    <lineage>
        <taxon>Bacteria</taxon>
        <taxon>Bacillati</taxon>
        <taxon>Bacillota</taxon>
        <taxon>Bacilli</taxon>
        <taxon>Bacillales</taxon>
        <taxon>Bacillaceae</taxon>
        <taxon>Metabacillus</taxon>
    </lineage>
</organism>
<dbReference type="InterPro" id="IPR016032">
    <property type="entry name" value="Sig_transdc_resp-reg_C-effctor"/>
</dbReference>
<comment type="subcellular location">
    <subcellularLocation>
        <location evidence="1">Cytoplasm</location>
    </subcellularLocation>
</comment>
<keyword evidence="8" id="KW-1185">Reference proteome</keyword>
<dbReference type="CDD" id="cd06170">
    <property type="entry name" value="LuxR_C_like"/>
    <property type="match status" value="1"/>
</dbReference>
<dbReference type="AlphaFoldDB" id="A0A4S4C0C7"/>
<dbReference type="PANTHER" id="PTHR43214">
    <property type="entry name" value="TWO-COMPONENT RESPONSE REGULATOR"/>
    <property type="match status" value="1"/>
</dbReference>
<dbReference type="Gene3D" id="3.40.50.2300">
    <property type="match status" value="1"/>
</dbReference>
<dbReference type="SUPFAM" id="SSF46894">
    <property type="entry name" value="C-terminal effector domain of the bipartite response regulators"/>
    <property type="match status" value="1"/>
</dbReference>
<evidence type="ECO:0000256" key="1">
    <source>
        <dbReference type="ARBA" id="ARBA00004496"/>
    </source>
</evidence>
<evidence type="ECO:0000256" key="5">
    <source>
        <dbReference type="ARBA" id="ARBA00023125"/>
    </source>
</evidence>
<dbReference type="SMART" id="SM00421">
    <property type="entry name" value="HTH_LUXR"/>
    <property type="match status" value="1"/>
</dbReference>
<dbReference type="Gene3D" id="1.10.10.10">
    <property type="entry name" value="Winged helix-like DNA-binding domain superfamily/Winged helix DNA-binding domain"/>
    <property type="match status" value="1"/>
</dbReference>
<dbReference type="InterPro" id="IPR000792">
    <property type="entry name" value="Tscrpt_reg_LuxR_C"/>
</dbReference>
<keyword evidence="3" id="KW-0902">Two-component regulatory system</keyword>
<comment type="caution">
    <text evidence="7">The sequence shown here is derived from an EMBL/GenBank/DDBJ whole genome shotgun (WGS) entry which is preliminary data.</text>
</comment>
<keyword evidence="5" id="KW-0238">DNA-binding</keyword>
<dbReference type="RefSeq" id="WP_136352624.1">
    <property type="nucleotide sequence ID" value="NZ_CP046266.1"/>
</dbReference>
<evidence type="ECO:0000256" key="6">
    <source>
        <dbReference type="ARBA" id="ARBA00023163"/>
    </source>
</evidence>
<dbReference type="GO" id="GO:0003677">
    <property type="term" value="F:DNA binding"/>
    <property type="evidence" value="ECO:0007669"/>
    <property type="project" value="UniProtKB-KW"/>
</dbReference>
<evidence type="ECO:0000313" key="7">
    <source>
        <dbReference type="EMBL" id="THF81048.1"/>
    </source>
</evidence>
<dbReference type="InterPro" id="IPR001789">
    <property type="entry name" value="Sig_transdc_resp-reg_receiver"/>
</dbReference>
<dbReference type="InterPro" id="IPR011006">
    <property type="entry name" value="CheY-like_superfamily"/>
</dbReference>
<dbReference type="InterPro" id="IPR058245">
    <property type="entry name" value="NreC/VraR/RcsB-like_REC"/>
</dbReference>
<dbReference type="CDD" id="cd17535">
    <property type="entry name" value="REC_NarL-like"/>
    <property type="match status" value="1"/>
</dbReference>
<gene>
    <name evidence="7" type="ORF">E6W99_07760</name>
</gene>
<protein>
    <submittedName>
        <fullName evidence="7">Response regulator transcription factor</fullName>
    </submittedName>
</protein>
<dbReference type="PROSITE" id="PS50043">
    <property type="entry name" value="HTH_LUXR_2"/>
    <property type="match status" value="1"/>
</dbReference>
<dbReference type="InterPro" id="IPR036388">
    <property type="entry name" value="WH-like_DNA-bd_sf"/>
</dbReference>
<dbReference type="PROSITE" id="PS00622">
    <property type="entry name" value="HTH_LUXR_1"/>
    <property type="match status" value="1"/>
</dbReference>
<dbReference type="Proteomes" id="UP000310334">
    <property type="component" value="Unassembled WGS sequence"/>
</dbReference>
<dbReference type="SUPFAM" id="SSF52172">
    <property type="entry name" value="CheY-like"/>
    <property type="match status" value="1"/>
</dbReference>
<dbReference type="PROSITE" id="PS50110">
    <property type="entry name" value="RESPONSE_REGULATORY"/>
    <property type="match status" value="1"/>
</dbReference>
<keyword evidence="2" id="KW-0597">Phosphoprotein</keyword>
<dbReference type="PANTHER" id="PTHR43214:SF1">
    <property type="entry name" value="TRANSCRIPTIONAL REGULATORY PROTEIN COMA"/>
    <property type="match status" value="1"/>
</dbReference>
<dbReference type="InterPro" id="IPR039420">
    <property type="entry name" value="WalR-like"/>
</dbReference>
<dbReference type="OrthoDB" id="118459at2"/>
<dbReference type="GO" id="GO:0006355">
    <property type="term" value="P:regulation of DNA-templated transcription"/>
    <property type="evidence" value="ECO:0007669"/>
    <property type="project" value="InterPro"/>
</dbReference>
<reference evidence="7 8" key="1">
    <citation type="submission" date="2019-04" db="EMBL/GenBank/DDBJ databases">
        <title>Bacillus sediminilitoris sp. nov., isolated from a tidal flat sediment on the East China Sea.</title>
        <authorList>
            <person name="Wei Y."/>
            <person name="Mao H."/>
            <person name="Fang J."/>
        </authorList>
    </citation>
    <scope>NUCLEOTIDE SEQUENCE [LARGE SCALE GENOMIC DNA]</scope>
    <source>
        <strain evidence="7 8">DSL-17</strain>
    </source>
</reference>
<dbReference type="EMBL" id="SSNT01000005">
    <property type="protein sequence ID" value="THF81048.1"/>
    <property type="molecule type" value="Genomic_DNA"/>
</dbReference>
<dbReference type="SMART" id="SM00448">
    <property type="entry name" value="REC"/>
    <property type="match status" value="1"/>
</dbReference>
<evidence type="ECO:0000256" key="4">
    <source>
        <dbReference type="ARBA" id="ARBA00023015"/>
    </source>
</evidence>
<sequence length="213" mass="24087">MIHILVVDDHPAVREGTKAILEAEPGIKVDCLDPPYTVEAINNIDLSPFDVILMDLNLGDINGMEISKTVIHKNHSCKIILYTGYDVWDYFDEAIRIGIHGAVSKTESKKKLLTYIHHAIEGDIVVPYQYFKNLLSQKQAEMIETNSDRQDFNEREKAILQEVEKGLTNQEIADHLHLSKRSIEYSLTAIFNKLNVSTRTEAVLIAKAEGIID</sequence>
<accession>A0A4S4C0C7</accession>